<evidence type="ECO:0000256" key="1">
    <source>
        <dbReference type="ARBA" id="ARBA00004123"/>
    </source>
</evidence>
<feature type="region of interest" description="Disordered" evidence="6">
    <location>
        <begin position="796"/>
        <end position="824"/>
    </location>
</feature>
<feature type="compositionally biased region" description="Polar residues" evidence="6">
    <location>
        <begin position="156"/>
        <end position="170"/>
    </location>
</feature>
<feature type="region of interest" description="Disordered" evidence="6">
    <location>
        <begin position="187"/>
        <end position="239"/>
    </location>
</feature>
<dbReference type="GO" id="GO:0000122">
    <property type="term" value="P:negative regulation of transcription by RNA polymerase II"/>
    <property type="evidence" value="ECO:0007669"/>
    <property type="project" value="InterPro"/>
</dbReference>
<feature type="region of interest" description="Disordered" evidence="6">
    <location>
        <begin position="455"/>
        <end position="551"/>
    </location>
</feature>
<evidence type="ECO:0000313" key="9">
    <source>
        <dbReference type="Proteomes" id="UP000616769"/>
    </source>
</evidence>
<feature type="compositionally biased region" description="Polar residues" evidence="6">
    <location>
        <begin position="951"/>
        <end position="967"/>
    </location>
</feature>
<keyword evidence="4" id="KW-0804">Transcription</keyword>
<dbReference type="PANTHER" id="PTHR13455">
    <property type="entry name" value="TRANSCRIPTIONAL REPRESSOR P66-RELATED"/>
    <property type="match status" value="1"/>
</dbReference>
<dbReference type="OrthoDB" id="8186989at2759"/>
<feature type="compositionally biased region" description="Polar residues" evidence="6">
    <location>
        <begin position="507"/>
        <end position="538"/>
    </location>
</feature>
<evidence type="ECO:0000256" key="6">
    <source>
        <dbReference type="SAM" id="MobiDB-lite"/>
    </source>
</evidence>
<feature type="region of interest" description="Disordered" evidence="6">
    <location>
        <begin position="1"/>
        <end position="172"/>
    </location>
</feature>
<evidence type="ECO:0000313" key="8">
    <source>
        <dbReference type="EMBL" id="KPM04653.1"/>
    </source>
</evidence>
<feature type="compositionally biased region" description="Polar residues" evidence="6">
    <location>
        <begin position="1"/>
        <end position="12"/>
    </location>
</feature>
<feature type="compositionally biased region" description="Acidic residues" evidence="6">
    <location>
        <begin position="25"/>
        <end position="37"/>
    </location>
</feature>
<feature type="compositionally biased region" description="Basic and acidic residues" evidence="6">
    <location>
        <begin position="78"/>
        <end position="87"/>
    </location>
</feature>
<dbReference type="VEuPathDB" id="VectorBase:SSCA007247"/>
<accession>A0A132A130</accession>
<feature type="compositionally biased region" description="Polar residues" evidence="6">
    <location>
        <begin position="65"/>
        <end position="77"/>
    </location>
</feature>
<dbReference type="AlphaFoldDB" id="A0A132A130"/>
<dbReference type="GO" id="GO:0016581">
    <property type="term" value="C:NuRD complex"/>
    <property type="evidence" value="ECO:0007669"/>
    <property type="project" value="TreeGrafter"/>
</dbReference>
<comment type="caution">
    <text evidence="8">The sequence shown here is derived from an EMBL/GenBank/DDBJ whole genome shotgun (WGS) entry which is preliminary data.</text>
</comment>
<sequence length="967" mass="105978">MSHSQTENNSFEDISPLVNEKAMEIDDQEDCNVDPDEESKLSDISSEKSLSDEIEKDPDVIKAGQQASNLNDVSSETFSEKINHDESIDIDAIETEKQNKDDSPTNAKSEQKIQKSAIKNDVLDGISIDEEKNSMNSTHEIDDKSVHVTKTDKTQDLNNMDNHSTASNELSKADIKIDEESIIISKVESDDSPISSDEDSRKRTRLNSFQDSAVEDLSLPTKKRSYLNGNNSNSNDENDDKLFARNELQKQTSCPKTLDATDHDVNIENSKNQNNLCNDDVEDEYNLKQKLIRHLKQQLLNEEMKLLLLKKIKQSQLKENLSQQQNNVSASNTNNLVHNHQQSNNHNHHQNSSQSHHNRQQNVAQNYSSAAAAAAANLVGMNLTPNLRDLNLLTNNHFQAGLNSALNFSINSPNAVNLHLNQNNMINNNVAHNNSNLMQKNNSNAVNFSINQSPMQAHMSKTSKNSPMMNPPFASSNIGRSPYNYLNNPLSAPPPANHSSSSSNNSKQRMSNSESLASGKSNQHNRAIASSPSLGHNFNESRHSSSKHNQVALIPQSSSPLTNQIDAKANEQILLQKQLTTLKQTMRKHLEKMPHPKIIPSEMHFIPNPSNAEFIYYVGLENVVNYLTGSNQTPQPPEPFECVQCGTDFTPVWKWKDRTNPNKPTVICEKCVAKNLKKIISEDYQKEVNSFSKTFSEIEKHLAATSANVNPTPTSAPTVSSHPTSSSSSNQSSQSNTQQSQSRQSTHHPSINVLGSSNNNSSLNFNLPQAHSNSPLSAMSASQMAAMALLMPQAGQANNHQVSTPPAAHSGSVRSSSQNSNIPISPGASSLFGTNQAQAAAAALTFLQHLQSIPKFNQAQSLLLAQQLLANANTNAATVNQNAAMAQLLNFPNIFYSSLLAASLANQKTPNNSQSPLNASGIPRQLLMEMLPNLAGASGGSGSSAVHHSRVNSNNHSQSMPQQNWKS</sequence>
<keyword evidence="3" id="KW-0175">Coiled coil</keyword>
<comment type="subcellular location">
    <subcellularLocation>
        <location evidence="1">Nucleus</location>
    </subcellularLocation>
</comment>
<feature type="region of interest" description="Disordered" evidence="6">
    <location>
        <begin position="938"/>
        <end position="967"/>
    </location>
</feature>
<dbReference type="InterPro" id="IPR032346">
    <property type="entry name" value="P66_CC"/>
</dbReference>
<name>A0A132A130_SARSC</name>
<dbReference type="EMBL" id="JXLN01009765">
    <property type="protein sequence ID" value="KPM04653.1"/>
    <property type="molecule type" value="Genomic_DNA"/>
</dbReference>
<feature type="compositionally biased region" description="Low complexity" evidence="6">
    <location>
        <begin position="497"/>
        <end position="506"/>
    </location>
</feature>
<feature type="compositionally biased region" description="Low complexity" evidence="6">
    <location>
        <begin position="810"/>
        <end position="824"/>
    </location>
</feature>
<evidence type="ECO:0000256" key="4">
    <source>
        <dbReference type="ARBA" id="ARBA00023163"/>
    </source>
</evidence>
<evidence type="ECO:0000256" key="3">
    <source>
        <dbReference type="ARBA" id="ARBA00023054"/>
    </source>
</evidence>
<feature type="compositionally biased region" description="Basic and acidic residues" evidence="6">
    <location>
        <begin position="94"/>
        <end position="113"/>
    </location>
</feature>
<evidence type="ECO:0000256" key="5">
    <source>
        <dbReference type="ARBA" id="ARBA00023242"/>
    </source>
</evidence>
<organism evidence="8 9">
    <name type="scientific">Sarcoptes scabiei</name>
    <name type="common">Itch mite</name>
    <name type="synonym">Acarus scabiei</name>
    <dbReference type="NCBI Taxonomy" id="52283"/>
    <lineage>
        <taxon>Eukaryota</taxon>
        <taxon>Metazoa</taxon>
        <taxon>Ecdysozoa</taxon>
        <taxon>Arthropoda</taxon>
        <taxon>Chelicerata</taxon>
        <taxon>Arachnida</taxon>
        <taxon>Acari</taxon>
        <taxon>Acariformes</taxon>
        <taxon>Sarcoptiformes</taxon>
        <taxon>Astigmata</taxon>
        <taxon>Psoroptidia</taxon>
        <taxon>Sarcoptoidea</taxon>
        <taxon>Sarcoptidae</taxon>
        <taxon>Sarcoptinae</taxon>
        <taxon>Sarcoptes</taxon>
    </lineage>
</organism>
<dbReference type="PANTHER" id="PTHR13455:SF7">
    <property type="entry name" value="SIMJANG, ISOFORM E"/>
    <property type="match status" value="1"/>
</dbReference>
<dbReference type="Gene3D" id="6.10.250.1650">
    <property type="match status" value="1"/>
</dbReference>
<keyword evidence="2" id="KW-0805">Transcription regulation</keyword>
<gene>
    <name evidence="8" type="ORF">QR98_0031040</name>
</gene>
<feature type="region of interest" description="Disordered" evidence="6">
    <location>
        <begin position="335"/>
        <end position="368"/>
    </location>
</feature>
<protein>
    <recommendedName>
        <fullName evidence="7">Transcriptional repressor p66 coiled-coil MBD2-interaction domain-containing protein</fullName>
    </recommendedName>
</protein>
<reference evidence="8 9" key="1">
    <citation type="journal article" date="2015" name="Parasit. Vectors">
        <title>Draft genome of the scabies mite.</title>
        <authorList>
            <person name="Rider S.D.Jr."/>
            <person name="Morgan M.S."/>
            <person name="Arlian L.G."/>
        </authorList>
    </citation>
    <scope>NUCLEOTIDE SEQUENCE [LARGE SCALE GENOMIC DNA]</scope>
    <source>
        <strain evidence="8">Arlian Lab</strain>
    </source>
</reference>
<feature type="region of interest" description="Disordered" evidence="6">
    <location>
        <begin position="706"/>
        <end position="778"/>
    </location>
</feature>
<evidence type="ECO:0000256" key="2">
    <source>
        <dbReference type="ARBA" id="ARBA00023015"/>
    </source>
</evidence>
<feature type="compositionally biased region" description="Basic and acidic residues" evidence="6">
    <location>
        <begin position="129"/>
        <end position="155"/>
    </location>
</feature>
<proteinExistence type="predicted"/>
<dbReference type="Pfam" id="PF16563">
    <property type="entry name" value="P66_CC"/>
    <property type="match status" value="1"/>
</dbReference>
<dbReference type="InterPro" id="IPR040386">
    <property type="entry name" value="P66"/>
</dbReference>
<feature type="compositionally biased region" description="Low complexity" evidence="6">
    <location>
        <begin position="710"/>
        <end position="767"/>
    </location>
</feature>
<evidence type="ECO:0000259" key="7">
    <source>
        <dbReference type="Pfam" id="PF16563"/>
    </source>
</evidence>
<keyword evidence="5" id="KW-0539">Nucleus</keyword>
<feature type="compositionally biased region" description="Basic and acidic residues" evidence="6">
    <location>
        <begin position="38"/>
        <end position="60"/>
    </location>
</feature>
<feature type="domain" description="Transcriptional repressor p66 coiled-coil MBD2-interaction" evidence="7">
    <location>
        <begin position="287"/>
        <end position="323"/>
    </location>
</feature>
<dbReference type="Proteomes" id="UP000616769">
    <property type="component" value="Unassembled WGS sequence"/>
</dbReference>
<feature type="compositionally biased region" description="Low complexity" evidence="6">
    <location>
        <begin position="338"/>
        <end position="355"/>
    </location>
</feature>
<feature type="compositionally biased region" description="Polar residues" evidence="6">
    <location>
        <begin position="455"/>
        <end position="479"/>
    </location>
</feature>